<name>A0A5P2DA91_STRVZ</name>
<evidence type="ECO:0000256" key="1">
    <source>
        <dbReference type="SAM" id="MobiDB-lite"/>
    </source>
</evidence>
<evidence type="ECO:0000259" key="2">
    <source>
        <dbReference type="Pfam" id="PF07638"/>
    </source>
</evidence>
<dbReference type="AlphaFoldDB" id="A0A5P2DA91"/>
<evidence type="ECO:0000313" key="4">
    <source>
        <dbReference type="Proteomes" id="UP000325211"/>
    </source>
</evidence>
<organism evidence="3 4">
    <name type="scientific">Streptomyces venezuelae</name>
    <dbReference type="NCBI Taxonomy" id="54571"/>
    <lineage>
        <taxon>Bacteria</taxon>
        <taxon>Bacillati</taxon>
        <taxon>Actinomycetota</taxon>
        <taxon>Actinomycetes</taxon>
        <taxon>Kitasatosporales</taxon>
        <taxon>Streptomycetaceae</taxon>
        <taxon>Streptomyces</taxon>
    </lineage>
</organism>
<dbReference type="EMBL" id="CP029190">
    <property type="protein sequence ID" value="QES52035.1"/>
    <property type="molecule type" value="Genomic_DNA"/>
</dbReference>
<dbReference type="Pfam" id="PF07638">
    <property type="entry name" value="Sigma70_ECF"/>
    <property type="match status" value="1"/>
</dbReference>
<dbReference type="InterPro" id="IPR036388">
    <property type="entry name" value="WH-like_DNA-bd_sf"/>
</dbReference>
<reference evidence="3 4" key="1">
    <citation type="submission" date="2018-05" db="EMBL/GenBank/DDBJ databases">
        <title>Streptomyces venezuelae.</title>
        <authorList>
            <person name="Kim W."/>
            <person name="Lee N."/>
            <person name="Cho B.-K."/>
        </authorList>
    </citation>
    <scope>NUCLEOTIDE SEQUENCE [LARGE SCALE GENOMIC DNA]</scope>
    <source>
        <strain evidence="3 4">ATCC 21782</strain>
    </source>
</reference>
<sequence>MHPAAQPGREGTAWLRTSPHGAHQRPGARRLRVHGMGGYGAATHRPGGRPVTEASSPHEGEAEASDRLRQELKNIHPEFMKQVVPRLRSSHPSMSVVQCHDAGQAAYVKILKSEQAGTLRAPKNLMNTLLRAAEQCAIDEWRKTGRYELLATAQELEPWVEGCRPDDGPRLRLDQEVLPVVEAMQPTQRLTVGKLHLAGYSNREIAVELGISTATVATQLYRFRRELLDGVDKQKQQRGDEMGRE</sequence>
<feature type="compositionally biased region" description="Basic and acidic residues" evidence="1">
    <location>
        <begin position="56"/>
        <end position="66"/>
    </location>
</feature>
<feature type="region of interest" description="Disordered" evidence="1">
    <location>
        <begin position="1"/>
        <end position="27"/>
    </location>
</feature>
<dbReference type="InterPro" id="IPR053812">
    <property type="entry name" value="HTH_Sigma70_ECF-like"/>
</dbReference>
<dbReference type="InterPro" id="IPR013324">
    <property type="entry name" value="RNA_pol_sigma_r3/r4-like"/>
</dbReference>
<dbReference type="OrthoDB" id="941544at2"/>
<accession>A0A5P2DA91</accession>
<evidence type="ECO:0000313" key="3">
    <source>
        <dbReference type="EMBL" id="QES52035.1"/>
    </source>
</evidence>
<dbReference type="SUPFAM" id="SSF88659">
    <property type="entry name" value="Sigma3 and sigma4 domains of RNA polymerase sigma factors"/>
    <property type="match status" value="1"/>
</dbReference>
<feature type="region of interest" description="Disordered" evidence="1">
    <location>
        <begin position="39"/>
        <end position="66"/>
    </location>
</feature>
<proteinExistence type="predicted"/>
<gene>
    <name evidence="3" type="ORF">DEJ50_33695</name>
</gene>
<feature type="domain" description="RNA polymerase sigma-70 ECF-like HTH" evidence="2">
    <location>
        <begin position="59"/>
        <end position="224"/>
    </location>
</feature>
<protein>
    <recommendedName>
        <fullName evidence="2">RNA polymerase sigma-70 ECF-like HTH domain-containing protein</fullName>
    </recommendedName>
</protein>
<dbReference type="Proteomes" id="UP000325211">
    <property type="component" value="Chromosome"/>
</dbReference>
<dbReference type="Gene3D" id="1.10.10.10">
    <property type="entry name" value="Winged helix-like DNA-binding domain superfamily/Winged helix DNA-binding domain"/>
    <property type="match status" value="1"/>
</dbReference>